<feature type="coiled-coil region" evidence="1">
    <location>
        <begin position="164"/>
        <end position="191"/>
    </location>
</feature>
<evidence type="ECO:0000313" key="5">
    <source>
        <dbReference type="Proteomes" id="UP001157418"/>
    </source>
</evidence>
<protein>
    <recommendedName>
        <fullName evidence="3">MOM1 alpha-helical domain-containing protein</fullName>
    </recommendedName>
</protein>
<dbReference type="PANTHER" id="PTHR35116:SF2">
    <property type="entry name" value="ATP-DEPENDENT HELICASE FAMILY PROTEIN-RELATED"/>
    <property type="match status" value="1"/>
</dbReference>
<sequence length="306" mass="35647">MTIVVNSTHYYPESSDTIAPVADAVKKHKKSPASRPVEWGTGVAYEGGNNESQSSPELLYPTVHELCKILNFPEDVKNKVDGFLDFVLKNYNCWIGASLAKHKIDRKESFDLAKQQLNFDCKKDQVNSVHLKLEEAKEDFLNQIETQEKHVEIKDLKSPPQENLESTEKLSEEMEELNREWDDRRAYLENEYKVEKAIIRTLQKKPSIRSEKLRLLDKEFAKKIEEHERDKDKYLKELKATKILHSFYSRRHGTCSTFSFILANKYQQSGFTWNRKEVVMENMVGRRWMVGMVVMFDCVEVAGGEM</sequence>
<proteinExistence type="predicted"/>
<dbReference type="Proteomes" id="UP001157418">
    <property type="component" value="Unassembled WGS sequence"/>
</dbReference>
<gene>
    <name evidence="4" type="ORF">LVIROSA_LOCUS37060</name>
</gene>
<evidence type="ECO:0000259" key="3">
    <source>
        <dbReference type="Pfam" id="PF25029"/>
    </source>
</evidence>
<reference evidence="4 5" key="1">
    <citation type="submission" date="2022-01" db="EMBL/GenBank/DDBJ databases">
        <authorList>
            <person name="Xiong W."/>
            <person name="Schranz E."/>
        </authorList>
    </citation>
    <scope>NUCLEOTIDE SEQUENCE [LARGE SCALE GENOMIC DNA]</scope>
</reference>
<feature type="domain" description="MOM1 alpha-helical" evidence="3">
    <location>
        <begin position="93"/>
        <end position="155"/>
    </location>
</feature>
<dbReference type="Pfam" id="PF25029">
    <property type="entry name" value="MOM1"/>
    <property type="match status" value="2"/>
</dbReference>
<dbReference type="InterPro" id="IPR039322">
    <property type="entry name" value="MOM1"/>
</dbReference>
<evidence type="ECO:0000256" key="2">
    <source>
        <dbReference type="SAM" id="MobiDB-lite"/>
    </source>
</evidence>
<feature type="region of interest" description="Disordered" evidence="2">
    <location>
        <begin position="29"/>
        <end position="54"/>
    </location>
</feature>
<feature type="coiled-coil region" evidence="1">
    <location>
        <begin position="217"/>
        <end position="244"/>
    </location>
</feature>
<dbReference type="EMBL" id="CAKMRJ010005745">
    <property type="protein sequence ID" value="CAH1451718.1"/>
    <property type="molecule type" value="Genomic_DNA"/>
</dbReference>
<dbReference type="PANTHER" id="PTHR35116">
    <property type="entry name" value="HELICASE PROTEIN MOM1"/>
    <property type="match status" value="1"/>
</dbReference>
<evidence type="ECO:0000313" key="4">
    <source>
        <dbReference type="EMBL" id="CAH1451718.1"/>
    </source>
</evidence>
<accession>A0AAU9PMV5</accession>
<dbReference type="AlphaFoldDB" id="A0AAU9PMV5"/>
<dbReference type="InterPro" id="IPR056882">
    <property type="entry name" value="MOM1_dom"/>
</dbReference>
<feature type="domain" description="MOM1 alpha-helical" evidence="3">
    <location>
        <begin position="50"/>
        <end position="92"/>
    </location>
</feature>
<name>A0AAU9PMV5_9ASTR</name>
<evidence type="ECO:0000256" key="1">
    <source>
        <dbReference type="SAM" id="Coils"/>
    </source>
</evidence>
<dbReference type="GO" id="GO:0031507">
    <property type="term" value="P:heterochromatin formation"/>
    <property type="evidence" value="ECO:0007669"/>
    <property type="project" value="InterPro"/>
</dbReference>
<keyword evidence="1" id="KW-0175">Coiled coil</keyword>
<organism evidence="4 5">
    <name type="scientific">Lactuca virosa</name>
    <dbReference type="NCBI Taxonomy" id="75947"/>
    <lineage>
        <taxon>Eukaryota</taxon>
        <taxon>Viridiplantae</taxon>
        <taxon>Streptophyta</taxon>
        <taxon>Embryophyta</taxon>
        <taxon>Tracheophyta</taxon>
        <taxon>Spermatophyta</taxon>
        <taxon>Magnoliopsida</taxon>
        <taxon>eudicotyledons</taxon>
        <taxon>Gunneridae</taxon>
        <taxon>Pentapetalae</taxon>
        <taxon>asterids</taxon>
        <taxon>campanulids</taxon>
        <taxon>Asterales</taxon>
        <taxon>Asteraceae</taxon>
        <taxon>Cichorioideae</taxon>
        <taxon>Cichorieae</taxon>
        <taxon>Lactucinae</taxon>
        <taxon>Lactuca</taxon>
    </lineage>
</organism>
<keyword evidence="5" id="KW-1185">Reference proteome</keyword>
<comment type="caution">
    <text evidence="4">The sequence shown here is derived from an EMBL/GenBank/DDBJ whole genome shotgun (WGS) entry which is preliminary data.</text>
</comment>